<comment type="caution">
    <text evidence="1">The sequence shown here is derived from an EMBL/GenBank/DDBJ whole genome shotgun (WGS) entry which is preliminary data.</text>
</comment>
<protein>
    <submittedName>
        <fullName evidence="1">Uncharacterized protein</fullName>
    </submittedName>
</protein>
<dbReference type="AlphaFoldDB" id="A0A561DYY8"/>
<accession>A0A561DYY8</accession>
<dbReference type="RefSeq" id="WP_144562227.1">
    <property type="nucleotide sequence ID" value="NZ_VIVN01000001.1"/>
</dbReference>
<sequence length="67" mass="7757">MSFADFNDIYRICSNYNDGGHSIDMVKLGIDLTSRSSDADLRSANSYRWWELAEKEIHQENKDTVLI</sequence>
<reference evidence="1 2" key="1">
    <citation type="submission" date="2019-06" db="EMBL/GenBank/DDBJ databases">
        <title>Sorghum-associated microbial communities from plants grown in Nebraska, USA.</title>
        <authorList>
            <person name="Schachtman D."/>
        </authorList>
    </citation>
    <scope>NUCLEOTIDE SEQUENCE [LARGE SCALE GENOMIC DNA]</scope>
    <source>
        <strain evidence="1 2">2482</strain>
    </source>
</reference>
<name>A0A561DYY8_9BACI</name>
<proteinExistence type="predicted"/>
<evidence type="ECO:0000313" key="1">
    <source>
        <dbReference type="EMBL" id="TWE08556.1"/>
    </source>
</evidence>
<gene>
    <name evidence="1" type="ORF">FB550_101582</name>
</gene>
<dbReference type="EMBL" id="VIVN01000001">
    <property type="protein sequence ID" value="TWE08556.1"/>
    <property type="molecule type" value="Genomic_DNA"/>
</dbReference>
<organism evidence="1 2">
    <name type="scientific">Neobacillus bataviensis</name>
    <dbReference type="NCBI Taxonomy" id="220685"/>
    <lineage>
        <taxon>Bacteria</taxon>
        <taxon>Bacillati</taxon>
        <taxon>Bacillota</taxon>
        <taxon>Bacilli</taxon>
        <taxon>Bacillales</taxon>
        <taxon>Bacillaceae</taxon>
        <taxon>Neobacillus</taxon>
    </lineage>
</organism>
<keyword evidence="2" id="KW-1185">Reference proteome</keyword>
<evidence type="ECO:0000313" key="2">
    <source>
        <dbReference type="Proteomes" id="UP000319671"/>
    </source>
</evidence>
<dbReference type="Proteomes" id="UP000319671">
    <property type="component" value="Unassembled WGS sequence"/>
</dbReference>